<evidence type="ECO:0000313" key="3">
    <source>
        <dbReference type="Proteomes" id="UP000033769"/>
    </source>
</evidence>
<dbReference type="Proteomes" id="UP000033769">
    <property type="component" value="Unassembled WGS sequence"/>
</dbReference>
<accession>A0A0F3MD90</accession>
<keyword evidence="4" id="KW-1185">Reference proteome</keyword>
<organism evidence="1 3">
    <name type="scientific">Orientia tsutsugamushi str. Gilliam</name>
    <dbReference type="NCBI Taxonomy" id="1359184"/>
    <lineage>
        <taxon>Bacteria</taxon>
        <taxon>Pseudomonadati</taxon>
        <taxon>Pseudomonadota</taxon>
        <taxon>Alphaproteobacteria</taxon>
        <taxon>Rickettsiales</taxon>
        <taxon>Rickettsiaceae</taxon>
        <taxon>Rickettsieae</taxon>
        <taxon>Orientia</taxon>
    </lineage>
</organism>
<dbReference type="PATRIC" id="fig|1359184.3.peg.1869"/>
<reference evidence="2" key="3">
    <citation type="submission" date="2018-03" db="EMBL/GenBank/DDBJ databases">
        <authorList>
            <person name="Keele B.F."/>
        </authorList>
    </citation>
    <scope>NUCLEOTIDE SEQUENCE [LARGE SCALE GENOMIC DNA]</scope>
    <source>
        <strain evidence="2">Gilliam</strain>
    </source>
</reference>
<evidence type="ECO:0000313" key="1">
    <source>
        <dbReference type="EMBL" id="KJV53738.1"/>
    </source>
</evidence>
<evidence type="ECO:0000313" key="4">
    <source>
        <dbReference type="Proteomes" id="UP000244959"/>
    </source>
</evidence>
<reference evidence="4" key="2">
    <citation type="submission" date="2018-03" db="EMBL/GenBank/DDBJ databases">
        <authorList>
            <person name="Batty M. E."/>
            <person name="Batty M E."/>
        </authorList>
    </citation>
    <scope>NUCLEOTIDE SEQUENCE [LARGE SCALE GENOMIC DNA]</scope>
    <source>
        <strain evidence="4">Gilliam</strain>
    </source>
</reference>
<proteinExistence type="predicted"/>
<reference evidence="1 3" key="1">
    <citation type="submission" date="2015-02" db="EMBL/GenBank/DDBJ databases">
        <title>Genome Sequencing of Rickettsiales.</title>
        <authorList>
            <person name="Daugherty S.C."/>
            <person name="Su Q."/>
            <person name="Abolude K."/>
            <person name="Beier-Sexton M."/>
            <person name="Carlyon J.A."/>
            <person name="Carter R."/>
            <person name="Day N.P."/>
            <person name="Dumler S.J."/>
            <person name="Dyachenko V."/>
            <person name="Godinez A."/>
            <person name="Kurtti T.J."/>
            <person name="Lichay M."/>
            <person name="Mullins K.E."/>
            <person name="Ott S."/>
            <person name="Pappas-Brown V."/>
            <person name="Paris D.H."/>
            <person name="Patel P."/>
            <person name="Richards A.L."/>
            <person name="Sadzewicz L."/>
            <person name="Sears K."/>
            <person name="Seidman D."/>
            <person name="Sengamalay N."/>
            <person name="Stenos J."/>
            <person name="Tallon L.J."/>
            <person name="Vincent G."/>
            <person name="Fraser C.M."/>
            <person name="Munderloh U."/>
            <person name="Dunning-Hotopp J.C."/>
        </authorList>
    </citation>
    <scope>NUCLEOTIDE SEQUENCE [LARGE SCALE GENOMIC DNA]</scope>
    <source>
        <strain evidence="1 3">Gilliam</strain>
    </source>
</reference>
<dbReference type="Proteomes" id="UP000244959">
    <property type="component" value="Chromosome I"/>
</dbReference>
<gene>
    <name evidence="2" type="ORF">GILLIAM_00254</name>
    <name evidence="1" type="ORF">OTSGILL_0496</name>
</gene>
<evidence type="ECO:0000313" key="2">
    <source>
        <dbReference type="EMBL" id="SPR03144.1"/>
    </source>
</evidence>
<name>A0A0F3MD90_ORITS</name>
<dbReference type="EMBL" id="LS398551">
    <property type="protein sequence ID" value="SPR03144.1"/>
    <property type="molecule type" value="Genomic_DNA"/>
</dbReference>
<sequence length="348" mass="39138">MKNFTHLIQQLSHTQEDCILVKSKEQLPTNIAYNSDSHSLGLPQYNICNQIFIKLQGYLYQLSQCIWSPPSNESNSTVYSMDCSEAFGFSVNNDTKIDIDDEKYALRLISPEANEWIKKNACETIKNCTSNALEAISSEIIAYNKEASNEKYEPTSISHNAQYAIIGASVVSAGLAIWGAKYCITKYQEYRRNKQKIDLISHVSKDYDDNAEKEPCISSASERDIVNISKTDSFTGAKASNLNAESELAQAIELIIHNSSKTNDFSTAVNLALQELRWSEDNDNYNEITTYTSSFDNVIKKAKHITTHADIHYSEGVNSFELSTNVVGDIEENIYESVDNINRLHANF</sequence>
<dbReference type="EMBL" id="LANO01000004">
    <property type="protein sequence ID" value="KJV53738.1"/>
    <property type="molecule type" value="Genomic_DNA"/>
</dbReference>
<dbReference type="AlphaFoldDB" id="A0A0F3MD90"/>
<protein>
    <submittedName>
        <fullName evidence="1">Uncharacterized protein</fullName>
    </submittedName>
</protein>